<dbReference type="EMBL" id="BLLK01000047">
    <property type="protein sequence ID" value="GFH54575.1"/>
    <property type="molecule type" value="Genomic_DNA"/>
</dbReference>
<comment type="similarity">
    <text evidence="2 9">Belongs to the E2F/DP family.</text>
</comment>
<comment type="caution">
    <text evidence="12">The sequence shown here is derived from an EMBL/GenBank/DDBJ whole genome shotgun (WGS) entry which is preliminary data.</text>
</comment>
<dbReference type="Pfam" id="PF02319">
    <property type="entry name" value="WHD_E2F_TDP"/>
    <property type="match status" value="2"/>
</dbReference>
<accession>A0AAD3H8R5</accession>
<keyword evidence="7 9" id="KW-0539">Nucleus</keyword>
<feature type="compositionally biased region" description="Polar residues" evidence="10">
    <location>
        <begin position="263"/>
        <end position="293"/>
    </location>
</feature>
<keyword evidence="3" id="KW-0678">Repressor</keyword>
<reference evidence="12 13" key="1">
    <citation type="journal article" date="2021" name="Sci. Rep.">
        <title>The genome of the diatom Chaetoceros tenuissimus carries an ancient integrated fragment of an extant virus.</title>
        <authorList>
            <person name="Hongo Y."/>
            <person name="Kimura K."/>
            <person name="Takaki Y."/>
            <person name="Yoshida Y."/>
            <person name="Baba S."/>
            <person name="Kobayashi G."/>
            <person name="Nagasaki K."/>
            <person name="Hano T."/>
            <person name="Tomaru Y."/>
        </authorList>
    </citation>
    <scope>NUCLEOTIDE SEQUENCE [LARGE SCALE GENOMIC DNA]</scope>
    <source>
        <strain evidence="12 13">NIES-3715</strain>
    </source>
</reference>
<feature type="domain" description="E2F/DP family winged-helix DNA-binding" evidence="11">
    <location>
        <begin position="301"/>
        <end position="372"/>
    </location>
</feature>
<evidence type="ECO:0000256" key="5">
    <source>
        <dbReference type="ARBA" id="ARBA00023125"/>
    </source>
</evidence>
<dbReference type="FunFam" id="1.10.10.10:FF:000073">
    <property type="entry name" value="E2F transcription factor 8"/>
    <property type="match status" value="1"/>
</dbReference>
<evidence type="ECO:0000256" key="4">
    <source>
        <dbReference type="ARBA" id="ARBA00023015"/>
    </source>
</evidence>
<evidence type="ECO:0000259" key="11">
    <source>
        <dbReference type="SMART" id="SM01372"/>
    </source>
</evidence>
<dbReference type="Proteomes" id="UP001054902">
    <property type="component" value="Unassembled WGS sequence"/>
</dbReference>
<dbReference type="InterPro" id="IPR036390">
    <property type="entry name" value="WH_DNA-bd_sf"/>
</dbReference>
<feature type="domain" description="E2F/DP family winged-helix DNA-binding" evidence="11">
    <location>
        <begin position="452"/>
        <end position="551"/>
    </location>
</feature>
<evidence type="ECO:0000313" key="12">
    <source>
        <dbReference type="EMBL" id="GFH54575.1"/>
    </source>
</evidence>
<dbReference type="PANTHER" id="PTHR12081">
    <property type="entry name" value="TRANSCRIPTION FACTOR E2F"/>
    <property type="match status" value="1"/>
</dbReference>
<evidence type="ECO:0000256" key="6">
    <source>
        <dbReference type="ARBA" id="ARBA00023163"/>
    </source>
</evidence>
<dbReference type="InterPro" id="IPR003316">
    <property type="entry name" value="E2F_WHTH_DNA-bd_dom"/>
</dbReference>
<keyword evidence="13" id="KW-1185">Reference proteome</keyword>
<sequence>MVTSNFIPQGFASSASFGMPYGNLPNGSMSRSTSQMFASEATSSVSTTTPENDKASAAITLSILSGSKRRTESPISIANEKISSPEQLMNASSISTSPSHHMGVAVSASPQVSTTQAQAITPHSNKRVKTSHSHVYPHHMQEQRQQHHQYNLQENQRMMQQYYVHHKLNMTHHQSNPFAMHSNSPENLSAQQQFANMQKRMQYLRNTMHMPSSNYISSPPASFTNGYGQSPSNDFSQVGPDNVVGRQVPNLRVHHDVNQHSSALNLGTNNLSRDSNSQHQAYSEASCPPNQTLLPDGTYRRKDKSLSVLCVNFMQRYESMAAENPSMLPEISIDEASRHLAVERRRIYDIINILEAIDVVSRKCKNTYNWHGLKNAEETFYELQKDAVKTFEEDAIETGFKTKMEEKVVDEADEEDHDDSTASMPTGLALLLAGAEKVASEMSQSQEKKSPIKEKSLGKLSQKFIQLFLIGKDVVELHEASDKIMGENNVTHGSRASAADITKAKNKANKMMKTKIRRLYDIANVMTSIGLITKSSNIHTVRNRPSFKWAFCMSPDMIMEKGKKRESKNSSFN</sequence>
<evidence type="ECO:0000256" key="9">
    <source>
        <dbReference type="RuleBase" id="RU003796"/>
    </source>
</evidence>
<evidence type="ECO:0000256" key="10">
    <source>
        <dbReference type="SAM" id="MobiDB-lite"/>
    </source>
</evidence>
<feature type="region of interest" description="Disordered" evidence="10">
    <location>
        <begin position="263"/>
        <end position="298"/>
    </location>
</feature>
<feature type="compositionally biased region" description="Low complexity" evidence="10">
    <location>
        <begin position="38"/>
        <end position="49"/>
    </location>
</feature>
<evidence type="ECO:0000256" key="2">
    <source>
        <dbReference type="ARBA" id="ARBA00010940"/>
    </source>
</evidence>
<organism evidence="12 13">
    <name type="scientific">Chaetoceros tenuissimus</name>
    <dbReference type="NCBI Taxonomy" id="426638"/>
    <lineage>
        <taxon>Eukaryota</taxon>
        <taxon>Sar</taxon>
        <taxon>Stramenopiles</taxon>
        <taxon>Ochrophyta</taxon>
        <taxon>Bacillariophyta</taxon>
        <taxon>Coscinodiscophyceae</taxon>
        <taxon>Chaetocerotophycidae</taxon>
        <taxon>Chaetocerotales</taxon>
        <taxon>Chaetocerotaceae</taxon>
        <taxon>Chaetoceros</taxon>
    </lineage>
</organism>
<proteinExistence type="inferred from homology"/>
<keyword evidence="4 9" id="KW-0805">Transcription regulation</keyword>
<dbReference type="Gene3D" id="1.10.10.10">
    <property type="entry name" value="Winged helix-like DNA-binding domain superfamily/Winged helix DNA-binding domain"/>
    <property type="match status" value="2"/>
</dbReference>
<dbReference type="SMART" id="SM01372">
    <property type="entry name" value="E2F_TDP"/>
    <property type="match status" value="2"/>
</dbReference>
<keyword evidence="6 9" id="KW-0804">Transcription</keyword>
<evidence type="ECO:0000313" key="13">
    <source>
        <dbReference type="Proteomes" id="UP001054902"/>
    </source>
</evidence>
<comment type="subcellular location">
    <subcellularLocation>
        <location evidence="1 9">Nucleus</location>
    </subcellularLocation>
</comment>
<evidence type="ECO:0000256" key="3">
    <source>
        <dbReference type="ARBA" id="ARBA00022491"/>
    </source>
</evidence>
<dbReference type="PANTHER" id="PTHR12081:SF7">
    <property type="entry name" value="TRANSCRIPTION FACTOR EFL-3"/>
    <property type="match status" value="1"/>
</dbReference>
<keyword evidence="5 9" id="KW-0238">DNA-binding</keyword>
<dbReference type="AlphaFoldDB" id="A0AAD3H8R5"/>
<evidence type="ECO:0000256" key="8">
    <source>
        <dbReference type="ARBA" id="ARBA00023306"/>
    </source>
</evidence>
<dbReference type="InterPro" id="IPR015633">
    <property type="entry name" value="E2F"/>
</dbReference>
<feature type="region of interest" description="Disordered" evidence="10">
    <location>
        <begin position="29"/>
        <end position="52"/>
    </location>
</feature>
<evidence type="ECO:0000256" key="7">
    <source>
        <dbReference type="ARBA" id="ARBA00023242"/>
    </source>
</evidence>
<dbReference type="GO" id="GO:0000981">
    <property type="term" value="F:DNA-binding transcription factor activity, RNA polymerase II-specific"/>
    <property type="evidence" value="ECO:0007669"/>
    <property type="project" value="TreeGrafter"/>
</dbReference>
<name>A0AAD3H8R5_9STRA</name>
<dbReference type="InterPro" id="IPR036388">
    <property type="entry name" value="WH-like_DNA-bd_sf"/>
</dbReference>
<dbReference type="GO" id="GO:0000978">
    <property type="term" value="F:RNA polymerase II cis-regulatory region sequence-specific DNA binding"/>
    <property type="evidence" value="ECO:0007669"/>
    <property type="project" value="InterPro"/>
</dbReference>
<protein>
    <recommendedName>
        <fullName evidence="11">E2F/DP family winged-helix DNA-binding domain-containing protein</fullName>
    </recommendedName>
</protein>
<dbReference type="SUPFAM" id="SSF46785">
    <property type="entry name" value="Winged helix' DNA-binding domain"/>
    <property type="match status" value="2"/>
</dbReference>
<evidence type="ECO:0000256" key="1">
    <source>
        <dbReference type="ARBA" id="ARBA00004123"/>
    </source>
</evidence>
<dbReference type="GO" id="GO:0090575">
    <property type="term" value="C:RNA polymerase II transcription regulator complex"/>
    <property type="evidence" value="ECO:0007669"/>
    <property type="project" value="TreeGrafter"/>
</dbReference>
<gene>
    <name evidence="12" type="ORF">CTEN210_11051</name>
</gene>
<keyword evidence="8" id="KW-0131">Cell cycle</keyword>